<dbReference type="GO" id="GO:0005730">
    <property type="term" value="C:nucleolus"/>
    <property type="evidence" value="ECO:0007669"/>
    <property type="project" value="UniProtKB-SubCell"/>
</dbReference>
<keyword evidence="8" id="KW-0539">Nucleus</keyword>
<dbReference type="EMBL" id="KK734405">
    <property type="protein sequence ID" value="KFR07806.1"/>
    <property type="molecule type" value="Genomic_DNA"/>
</dbReference>
<name>A0A091X2M9_OPIHO</name>
<dbReference type="InterPro" id="IPR001650">
    <property type="entry name" value="Helicase_C-like"/>
</dbReference>
<evidence type="ECO:0000256" key="2">
    <source>
        <dbReference type="ARBA" id="ARBA00012552"/>
    </source>
</evidence>
<comment type="catalytic activity">
    <reaction evidence="10">
        <text>ATP + H2O = ADP + phosphate + H(+)</text>
        <dbReference type="Rhea" id="RHEA:13065"/>
        <dbReference type="ChEBI" id="CHEBI:15377"/>
        <dbReference type="ChEBI" id="CHEBI:15378"/>
        <dbReference type="ChEBI" id="CHEBI:30616"/>
        <dbReference type="ChEBI" id="CHEBI:43474"/>
        <dbReference type="ChEBI" id="CHEBI:456216"/>
        <dbReference type="EC" id="3.6.4.13"/>
    </reaction>
</comment>
<dbReference type="InterPro" id="IPR050079">
    <property type="entry name" value="DEAD_box_RNA_helicase"/>
</dbReference>
<evidence type="ECO:0000256" key="5">
    <source>
        <dbReference type="ARBA" id="ARBA00022806"/>
    </source>
</evidence>
<gene>
    <name evidence="15" type="ORF">N306_01043</name>
</gene>
<keyword evidence="5 11" id="KW-0347">Helicase</keyword>
<dbReference type="PROSITE" id="PS00039">
    <property type="entry name" value="DEAD_ATP_HELICASE"/>
    <property type="match status" value="1"/>
</dbReference>
<comment type="similarity">
    <text evidence="9">Belongs to the DEAD box helicase family. DDX49/DBP8 subfamily.</text>
</comment>
<evidence type="ECO:0000259" key="14">
    <source>
        <dbReference type="PROSITE" id="PS51194"/>
    </source>
</evidence>
<evidence type="ECO:0000313" key="16">
    <source>
        <dbReference type="Proteomes" id="UP000053605"/>
    </source>
</evidence>
<dbReference type="GO" id="GO:0003724">
    <property type="term" value="F:RNA helicase activity"/>
    <property type="evidence" value="ECO:0007669"/>
    <property type="project" value="UniProtKB-EC"/>
</dbReference>
<dbReference type="InterPro" id="IPR014001">
    <property type="entry name" value="Helicase_ATP-bd"/>
</dbReference>
<evidence type="ECO:0000259" key="13">
    <source>
        <dbReference type="PROSITE" id="PS51192"/>
    </source>
</evidence>
<reference evidence="15 16" key="1">
    <citation type="submission" date="2014-04" db="EMBL/GenBank/DDBJ databases">
        <title>Genome evolution of avian class.</title>
        <authorList>
            <person name="Zhang G."/>
            <person name="Li C."/>
        </authorList>
    </citation>
    <scope>NUCLEOTIDE SEQUENCE [LARGE SCALE GENOMIC DNA]</scope>
    <source>
        <strain evidence="15">BGI_N306</strain>
    </source>
</reference>
<protein>
    <recommendedName>
        <fullName evidence="2">RNA helicase</fullName>
        <ecNumber evidence="2">3.6.4.13</ecNumber>
    </recommendedName>
</protein>
<evidence type="ECO:0000256" key="8">
    <source>
        <dbReference type="ARBA" id="ARBA00023242"/>
    </source>
</evidence>
<evidence type="ECO:0000256" key="9">
    <source>
        <dbReference type="ARBA" id="ARBA00038380"/>
    </source>
</evidence>
<evidence type="ECO:0000256" key="12">
    <source>
        <dbReference type="SAM" id="MobiDB-lite"/>
    </source>
</evidence>
<dbReference type="PROSITE" id="PS51192">
    <property type="entry name" value="HELICASE_ATP_BIND_1"/>
    <property type="match status" value="1"/>
</dbReference>
<dbReference type="GO" id="GO:0005829">
    <property type="term" value="C:cytosol"/>
    <property type="evidence" value="ECO:0007669"/>
    <property type="project" value="TreeGrafter"/>
</dbReference>
<evidence type="ECO:0000313" key="15">
    <source>
        <dbReference type="EMBL" id="KFR07806.1"/>
    </source>
</evidence>
<dbReference type="FunFam" id="3.40.50.300:FF:000993">
    <property type="entry name" value="probable ATP-dependent RNA helicase DDX49"/>
    <property type="match status" value="1"/>
</dbReference>
<evidence type="ECO:0000256" key="3">
    <source>
        <dbReference type="ARBA" id="ARBA00022741"/>
    </source>
</evidence>
<evidence type="ECO:0000256" key="11">
    <source>
        <dbReference type="RuleBase" id="RU000492"/>
    </source>
</evidence>
<proteinExistence type="inferred from homology"/>
<dbReference type="GO" id="GO:0005524">
    <property type="term" value="F:ATP binding"/>
    <property type="evidence" value="ECO:0007669"/>
    <property type="project" value="UniProtKB-KW"/>
</dbReference>
<evidence type="ECO:0000256" key="1">
    <source>
        <dbReference type="ARBA" id="ARBA00004604"/>
    </source>
</evidence>
<feature type="domain" description="Helicase C-terminal" evidence="14">
    <location>
        <begin position="126"/>
        <end position="274"/>
    </location>
</feature>
<keyword evidence="6 11" id="KW-0067">ATP-binding</keyword>
<dbReference type="PANTHER" id="PTHR47959:SF25">
    <property type="entry name" value="RNA HELICASE"/>
    <property type="match status" value="1"/>
</dbReference>
<keyword evidence="7" id="KW-0694">RNA-binding</keyword>
<dbReference type="InterPro" id="IPR027417">
    <property type="entry name" value="P-loop_NTPase"/>
</dbReference>
<feature type="domain" description="Helicase ATP-binding" evidence="13">
    <location>
        <begin position="1"/>
        <end position="99"/>
    </location>
</feature>
<keyword evidence="4 11" id="KW-0378">Hydrolase</keyword>
<keyword evidence="16" id="KW-1185">Reference proteome</keyword>
<dbReference type="Gene3D" id="3.40.50.300">
    <property type="entry name" value="P-loop containing nucleotide triphosphate hydrolases"/>
    <property type="match status" value="2"/>
</dbReference>
<organism evidence="15 16">
    <name type="scientific">Opisthocomus hoazin</name>
    <name type="common">Hoatzin</name>
    <name type="synonym">Phasianus hoazin</name>
    <dbReference type="NCBI Taxonomy" id="30419"/>
    <lineage>
        <taxon>Eukaryota</taxon>
        <taxon>Metazoa</taxon>
        <taxon>Chordata</taxon>
        <taxon>Craniata</taxon>
        <taxon>Vertebrata</taxon>
        <taxon>Euteleostomi</taxon>
        <taxon>Archelosauria</taxon>
        <taxon>Archosauria</taxon>
        <taxon>Dinosauria</taxon>
        <taxon>Saurischia</taxon>
        <taxon>Theropoda</taxon>
        <taxon>Coelurosauria</taxon>
        <taxon>Aves</taxon>
        <taxon>Neognathae</taxon>
        <taxon>Neoaves</taxon>
        <taxon>Opisthocomiformes</taxon>
        <taxon>Opisthocomidae</taxon>
        <taxon>Opisthocomus</taxon>
    </lineage>
</organism>
<dbReference type="PROSITE" id="PS51194">
    <property type="entry name" value="HELICASE_CTER"/>
    <property type="match status" value="1"/>
</dbReference>
<evidence type="ECO:0000256" key="10">
    <source>
        <dbReference type="ARBA" id="ARBA00047984"/>
    </source>
</evidence>
<dbReference type="Pfam" id="PF00270">
    <property type="entry name" value="DEAD"/>
    <property type="match status" value="1"/>
</dbReference>
<dbReference type="AlphaFoldDB" id="A0A091X2M9"/>
<dbReference type="PhylomeDB" id="A0A091X2M9"/>
<dbReference type="Proteomes" id="UP000053605">
    <property type="component" value="Unassembled WGS sequence"/>
</dbReference>
<dbReference type="InterPro" id="IPR000629">
    <property type="entry name" value="RNA-helicase_DEAD-box_CS"/>
</dbReference>
<evidence type="ECO:0000256" key="4">
    <source>
        <dbReference type="ARBA" id="ARBA00022801"/>
    </source>
</evidence>
<dbReference type="InterPro" id="IPR011545">
    <property type="entry name" value="DEAD/DEAH_box_helicase_dom"/>
</dbReference>
<dbReference type="GO" id="GO:0003723">
    <property type="term" value="F:RNA binding"/>
    <property type="evidence" value="ECO:0007669"/>
    <property type="project" value="UniProtKB-KW"/>
</dbReference>
<comment type="subcellular location">
    <subcellularLocation>
        <location evidence="1">Nucleus</location>
        <location evidence="1">Nucleolus</location>
    </subcellularLocation>
</comment>
<dbReference type="CDD" id="cd18787">
    <property type="entry name" value="SF2_C_DEAD"/>
    <property type="match status" value="1"/>
</dbReference>
<dbReference type="SUPFAM" id="SSF52540">
    <property type="entry name" value="P-loop containing nucleoside triphosphate hydrolases"/>
    <property type="match status" value="1"/>
</dbReference>
<dbReference type="EC" id="3.6.4.13" evidence="2"/>
<feature type="region of interest" description="Disordered" evidence="12">
    <location>
        <begin position="350"/>
        <end position="371"/>
    </location>
</feature>
<evidence type="ECO:0000256" key="6">
    <source>
        <dbReference type="ARBA" id="ARBA00022840"/>
    </source>
</evidence>
<keyword evidence="3 11" id="KW-0547">Nucleotide-binding</keyword>
<evidence type="ECO:0000256" key="7">
    <source>
        <dbReference type="ARBA" id="ARBA00022884"/>
    </source>
</evidence>
<dbReference type="SMART" id="SM00490">
    <property type="entry name" value="HELICc"/>
    <property type="match status" value="1"/>
</dbReference>
<dbReference type="Pfam" id="PF00271">
    <property type="entry name" value="Helicase_C"/>
    <property type="match status" value="1"/>
</dbReference>
<sequence length="371" mass="42985">DMVAQALELSRKPHVVIATPGRLADHLRSSNTFSLKKLKFLVLDEADRLLEQGCTDFTADLEVILEAVPARRQTLLFSATLTDTLKELKGLARNRPFFWEAVSEVRTVDELDQRYLLVPEALKDAYLVHLIQTFQDEHEDWSVIVFTKTCKDCQVLNMMLRKFSFPSVALHSMMKQRQRFAALAKFKSSIFKILIATDVAARGLDIPAVQVVINHNTPGLPKIYIHRVGRTARAGRKGIAITLVTQYDIHLVHAIEEEIKLKLQEFSAEERFVLDILTHVNITRRECEIKLEAMDFDEKKEINKRKQMILEGKDPDLEAKRKAELAKIRKKNKQCREKVQQALQKQKELQLKRRLQKKMERQNKLRAKEEK</sequence>
<feature type="non-terminal residue" evidence="15">
    <location>
        <position position="371"/>
    </location>
</feature>
<dbReference type="PANTHER" id="PTHR47959">
    <property type="entry name" value="ATP-DEPENDENT RNA HELICASE RHLE-RELATED"/>
    <property type="match status" value="1"/>
</dbReference>
<dbReference type="GO" id="GO:0016787">
    <property type="term" value="F:hydrolase activity"/>
    <property type="evidence" value="ECO:0007669"/>
    <property type="project" value="UniProtKB-KW"/>
</dbReference>
<accession>A0A091X2M9</accession>
<dbReference type="STRING" id="30419.A0A091X2M9"/>
<feature type="non-terminal residue" evidence="15">
    <location>
        <position position="1"/>
    </location>
</feature>